<dbReference type="PANTHER" id="PTHR24373:SF370">
    <property type="entry name" value="FISH-LIPS, ISOFORM E"/>
    <property type="match status" value="1"/>
</dbReference>
<dbReference type="Gene3D" id="3.80.10.10">
    <property type="entry name" value="Ribonuclease Inhibitor"/>
    <property type="match status" value="2"/>
</dbReference>
<evidence type="ECO:0008006" key="3">
    <source>
        <dbReference type="Google" id="ProtNLM"/>
    </source>
</evidence>
<dbReference type="Pfam" id="PF13855">
    <property type="entry name" value="LRR_8"/>
    <property type="match status" value="1"/>
</dbReference>
<dbReference type="STRING" id="62324.A0A182RFF9"/>
<dbReference type="InterPro" id="IPR001611">
    <property type="entry name" value="Leu-rich_rpt"/>
</dbReference>
<organism evidence="2">
    <name type="scientific">Anopheles funestus</name>
    <name type="common">African malaria mosquito</name>
    <dbReference type="NCBI Taxonomy" id="62324"/>
    <lineage>
        <taxon>Eukaryota</taxon>
        <taxon>Metazoa</taxon>
        <taxon>Ecdysozoa</taxon>
        <taxon>Arthropoda</taxon>
        <taxon>Hexapoda</taxon>
        <taxon>Insecta</taxon>
        <taxon>Pterygota</taxon>
        <taxon>Neoptera</taxon>
        <taxon>Endopterygota</taxon>
        <taxon>Diptera</taxon>
        <taxon>Nematocera</taxon>
        <taxon>Culicoidea</taxon>
        <taxon>Culicidae</taxon>
        <taxon>Anophelinae</taxon>
        <taxon>Anopheles</taxon>
    </lineage>
</organism>
<dbReference type="InterPro" id="IPR032675">
    <property type="entry name" value="LRR_dom_sf"/>
</dbReference>
<evidence type="ECO:0000313" key="2">
    <source>
        <dbReference type="EnsemblMetazoa" id="AFUN004941-PA"/>
    </source>
</evidence>
<dbReference type="VEuPathDB" id="VectorBase:AFUN004941"/>
<dbReference type="AlphaFoldDB" id="A0A182RFF9"/>
<protein>
    <recommendedName>
        <fullName evidence="3">Leucine rich immune protein (Coil-less)</fullName>
    </recommendedName>
</protein>
<dbReference type="InterPro" id="IPR050328">
    <property type="entry name" value="Dev_Immune_Receptor"/>
</dbReference>
<accession>A0A182RFF9</accession>
<proteinExistence type="predicted"/>
<dbReference type="PANTHER" id="PTHR24373">
    <property type="entry name" value="SLIT RELATED LEUCINE-RICH REPEAT NEURONAL PROTEIN"/>
    <property type="match status" value="1"/>
</dbReference>
<evidence type="ECO:0000256" key="1">
    <source>
        <dbReference type="ARBA" id="ARBA00022729"/>
    </source>
</evidence>
<reference evidence="2" key="1">
    <citation type="submission" date="2020-05" db="UniProtKB">
        <authorList>
            <consortium name="EnsemblMetazoa"/>
        </authorList>
    </citation>
    <scope>IDENTIFICATION</scope>
    <source>
        <strain evidence="2">FUMOZ</strain>
    </source>
</reference>
<dbReference type="GO" id="GO:0031012">
    <property type="term" value="C:extracellular matrix"/>
    <property type="evidence" value="ECO:0007669"/>
    <property type="project" value="TreeGrafter"/>
</dbReference>
<dbReference type="GO" id="GO:0005615">
    <property type="term" value="C:extracellular space"/>
    <property type="evidence" value="ECO:0007669"/>
    <property type="project" value="TreeGrafter"/>
</dbReference>
<keyword evidence="1" id="KW-0732">Signal</keyword>
<sequence length="383" mass="43566">MIEYGTCILNVTHDDSNATCTIVNLTSESVPKEYSFLTTNTEELTFNMATIDVLNLTNPLYNITPWKLVISNSNVTQVVFPAHMSPTVVQLLKTEVEDVHFEDNISLQEFRAEYTSLRVVSPTVSRLAALDILWVSSSQLINFNFDILENSSVSLLYLVSNRIEIVTVSPGVACCKNLDEIFLSNNLLKQLDVGTFATMRNLKAIFLENNKLTDLYQSQSLDAIEYRNGNVFCSWRKYYSEQEETEQELETPNCTDFYATLLSIQLARNELAQINFSAFSWMNNLNLLDLSKNRLDSLIAKDGEVPIRLSELCVSNNNITDVYLRPIVAMKAIYMYDNNMKTLNMSNLPEELDYLNLINNPLNCDEIPQKHNSFPVLGPYTEC</sequence>
<dbReference type="EnsemblMetazoa" id="AFUN004941-RA">
    <property type="protein sequence ID" value="AFUN004941-PA"/>
    <property type="gene ID" value="AFUN004941"/>
</dbReference>
<dbReference type="SUPFAM" id="SSF52058">
    <property type="entry name" value="L domain-like"/>
    <property type="match status" value="1"/>
</dbReference>
<name>A0A182RFF9_ANOFN</name>